<dbReference type="Pfam" id="PF19054">
    <property type="entry name" value="DUF5753"/>
    <property type="match status" value="1"/>
</dbReference>
<gene>
    <name evidence="2" type="ORF">FXF65_03630</name>
</gene>
<dbReference type="CDD" id="cd00093">
    <property type="entry name" value="HTH_XRE"/>
    <property type="match status" value="1"/>
</dbReference>
<dbReference type="EMBL" id="VSFF01000001">
    <property type="protein sequence ID" value="TYC18836.1"/>
    <property type="molecule type" value="Genomic_DNA"/>
</dbReference>
<evidence type="ECO:0000313" key="3">
    <source>
        <dbReference type="Proteomes" id="UP000322634"/>
    </source>
</evidence>
<dbReference type="GO" id="GO:0003677">
    <property type="term" value="F:DNA binding"/>
    <property type="evidence" value="ECO:0007669"/>
    <property type="project" value="InterPro"/>
</dbReference>
<dbReference type="PROSITE" id="PS50943">
    <property type="entry name" value="HTH_CROC1"/>
    <property type="match status" value="1"/>
</dbReference>
<dbReference type="InterPro" id="IPR043917">
    <property type="entry name" value="DUF5753"/>
</dbReference>
<evidence type="ECO:0000259" key="1">
    <source>
        <dbReference type="PROSITE" id="PS50943"/>
    </source>
</evidence>
<keyword evidence="3" id="KW-1185">Reference proteome</keyword>
<name>A0A5D0ULY2_9ACTN</name>
<dbReference type="Gene3D" id="1.10.260.40">
    <property type="entry name" value="lambda repressor-like DNA-binding domains"/>
    <property type="match status" value="1"/>
</dbReference>
<dbReference type="SMART" id="SM00530">
    <property type="entry name" value="HTH_XRE"/>
    <property type="match status" value="1"/>
</dbReference>
<protein>
    <submittedName>
        <fullName evidence="2">Helix-turn-helix domain-containing protein</fullName>
    </submittedName>
</protein>
<dbReference type="InterPro" id="IPR001387">
    <property type="entry name" value="Cro/C1-type_HTH"/>
</dbReference>
<comment type="caution">
    <text evidence="2">The sequence shown here is derived from an EMBL/GenBank/DDBJ whole genome shotgun (WGS) entry which is preliminary data.</text>
</comment>
<dbReference type="Proteomes" id="UP000322634">
    <property type="component" value="Unassembled WGS sequence"/>
</dbReference>
<dbReference type="RefSeq" id="WP_148348208.1">
    <property type="nucleotide sequence ID" value="NZ_JBHSBF010000027.1"/>
</dbReference>
<accession>A0A5D0ULY2</accession>
<dbReference type="InterPro" id="IPR010982">
    <property type="entry name" value="Lambda_DNA-bd_dom_sf"/>
</dbReference>
<dbReference type="SUPFAM" id="SSF47413">
    <property type="entry name" value="lambda repressor-like DNA-binding domains"/>
    <property type="match status" value="1"/>
</dbReference>
<sequence>MPIRPSPTVRGRRLRYELRRLREECGLTIDQVVSRAQDDFSASTISRWENGERRVRPADLRVLLDIYEVDPDRQEVLLTFAREARQRGWWHSYGAAIPSWFQFFVGLETEAASIKAYESELMPGLLQTPDYYRAFLNAAPAVGNDDEIDHKIDVRSARQERLTGEDPPKFWAVVNEAVIRRVVGGEEVMSAQLRHVVELARRPQVSVQVLPFKAGVHPAMDGSFTILDFPGASDPDVVYLENQTGSLYLEETPQVERYTLMFNYLIAKALDPDESLTMITRVADELS</sequence>
<dbReference type="Pfam" id="PF13560">
    <property type="entry name" value="HTH_31"/>
    <property type="match status" value="1"/>
</dbReference>
<dbReference type="AlphaFoldDB" id="A0A5D0ULY2"/>
<proteinExistence type="predicted"/>
<reference evidence="2 3" key="1">
    <citation type="submission" date="2019-08" db="EMBL/GenBank/DDBJ databases">
        <title>Actinomadura sp. nov. CYP1-5 isolated from mountain soil.</title>
        <authorList>
            <person name="Songsumanus A."/>
            <person name="Kuncharoen N."/>
            <person name="Kudo T."/>
            <person name="Yuki M."/>
            <person name="Igarashi Y."/>
            <person name="Tanasupawat S."/>
        </authorList>
    </citation>
    <scope>NUCLEOTIDE SEQUENCE [LARGE SCALE GENOMIC DNA]</scope>
    <source>
        <strain evidence="2 3">GKU157</strain>
    </source>
</reference>
<organism evidence="2 3">
    <name type="scientific">Actinomadura syzygii</name>
    <dbReference type="NCBI Taxonomy" id="1427538"/>
    <lineage>
        <taxon>Bacteria</taxon>
        <taxon>Bacillati</taxon>
        <taxon>Actinomycetota</taxon>
        <taxon>Actinomycetes</taxon>
        <taxon>Streptosporangiales</taxon>
        <taxon>Thermomonosporaceae</taxon>
        <taxon>Actinomadura</taxon>
    </lineage>
</organism>
<dbReference type="OrthoDB" id="5177725at2"/>
<feature type="domain" description="HTH cro/C1-type" evidence="1">
    <location>
        <begin position="18"/>
        <end position="74"/>
    </location>
</feature>
<evidence type="ECO:0000313" key="2">
    <source>
        <dbReference type="EMBL" id="TYC18836.1"/>
    </source>
</evidence>